<evidence type="ECO:0000313" key="6">
    <source>
        <dbReference type="Proteomes" id="UP001431783"/>
    </source>
</evidence>
<feature type="compositionally biased region" description="Basic and acidic residues" evidence="2">
    <location>
        <begin position="611"/>
        <end position="629"/>
    </location>
</feature>
<feature type="domain" description="PX" evidence="3">
    <location>
        <begin position="495"/>
        <end position="614"/>
    </location>
</feature>
<feature type="domain" description="RUN" evidence="4">
    <location>
        <begin position="49"/>
        <end position="197"/>
    </location>
</feature>
<dbReference type="CDD" id="cd07277">
    <property type="entry name" value="PX_RUN"/>
    <property type="match status" value="1"/>
</dbReference>
<evidence type="ECO:0000256" key="1">
    <source>
        <dbReference type="SAM" id="Coils"/>
    </source>
</evidence>
<feature type="coiled-coil region" evidence="1">
    <location>
        <begin position="370"/>
        <end position="408"/>
    </location>
</feature>
<dbReference type="InterPro" id="IPR047329">
    <property type="entry name" value="RUN_SNX29"/>
</dbReference>
<name>A0AAW1TZD6_9CUCU</name>
<evidence type="ECO:0000259" key="4">
    <source>
        <dbReference type="PROSITE" id="PS50826"/>
    </source>
</evidence>
<dbReference type="AlphaFoldDB" id="A0AAW1TZD6"/>
<feature type="region of interest" description="Disordered" evidence="2">
    <location>
        <begin position="611"/>
        <end position="635"/>
    </location>
</feature>
<dbReference type="InterPro" id="IPR004012">
    <property type="entry name" value="Run_dom"/>
</dbReference>
<dbReference type="SMART" id="SM00593">
    <property type="entry name" value="RUN"/>
    <property type="match status" value="1"/>
</dbReference>
<dbReference type="SUPFAM" id="SSF64268">
    <property type="entry name" value="PX domain"/>
    <property type="match status" value="1"/>
</dbReference>
<dbReference type="EMBL" id="JARQZJ010000039">
    <property type="protein sequence ID" value="KAK9876927.1"/>
    <property type="molecule type" value="Genomic_DNA"/>
</dbReference>
<reference evidence="5 6" key="1">
    <citation type="submission" date="2023-03" db="EMBL/GenBank/DDBJ databases">
        <title>Genome insight into feeding habits of ladybird beetles.</title>
        <authorList>
            <person name="Li H.-S."/>
            <person name="Huang Y.-H."/>
            <person name="Pang H."/>
        </authorList>
    </citation>
    <scope>NUCLEOTIDE SEQUENCE [LARGE SCALE GENOMIC DNA]</scope>
    <source>
        <strain evidence="5">SYSU_2023b</strain>
        <tissue evidence="5">Whole body</tissue>
    </source>
</reference>
<evidence type="ECO:0000256" key="2">
    <source>
        <dbReference type="SAM" id="MobiDB-lite"/>
    </source>
</evidence>
<keyword evidence="6" id="KW-1185">Reference proteome</keyword>
<dbReference type="CDD" id="cd17689">
    <property type="entry name" value="RUN_SNX29"/>
    <property type="match status" value="1"/>
</dbReference>
<protein>
    <recommendedName>
        <fullName evidence="7">Sorting nexin-29</fullName>
    </recommendedName>
</protein>
<dbReference type="PANTHER" id="PTHR47194">
    <property type="entry name" value="SORTING NEXIN-29-RELATED"/>
    <property type="match status" value="1"/>
</dbReference>
<evidence type="ECO:0000313" key="5">
    <source>
        <dbReference type="EMBL" id="KAK9876927.1"/>
    </source>
</evidence>
<organism evidence="5 6">
    <name type="scientific">Henosepilachna vigintioctopunctata</name>
    <dbReference type="NCBI Taxonomy" id="420089"/>
    <lineage>
        <taxon>Eukaryota</taxon>
        <taxon>Metazoa</taxon>
        <taxon>Ecdysozoa</taxon>
        <taxon>Arthropoda</taxon>
        <taxon>Hexapoda</taxon>
        <taxon>Insecta</taxon>
        <taxon>Pterygota</taxon>
        <taxon>Neoptera</taxon>
        <taxon>Endopterygota</taxon>
        <taxon>Coleoptera</taxon>
        <taxon>Polyphaga</taxon>
        <taxon>Cucujiformia</taxon>
        <taxon>Coccinelloidea</taxon>
        <taxon>Coccinellidae</taxon>
        <taxon>Epilachninae</taxon>
        <taxon>Epilachnini</taxon>
        <taxon>Henosepilachna</taxon>
    </lineage>
</organism>
<dbReference type="Gene3D" id="1.20.58.900">
    <property type="match status" value="1"/>
</dbReference>
<dbReference type="InterPro" id="IPR037916">
    <property type="entry name" value="SNX29_PX"/>
</dbReference>
<dbReference type="InterPro" id="IPR036871">
    <property type="entry name" value="PX_dom_sf"/>
</dbReference>
<sequence length="635" mass="72573">MSLKLMSVVSTQLTTNKSRPEDSEVLLKHLLECVQNCQKRFGGKTELATEFDSCVIALCWTLERVLSHGLRNKPLNLQQISTLQQVSEIVASSLYIGTEHVSFWPFIKSNLIRHEQERYNLLKNINTNIGRGRAWIRASLNEKSLERYFHTILSAENSLEIYYEEWAILRDQEKNSMLPNMAAGLGAILFAVNIDKSELNDSNIPQGFLSGLSKSEPIIEAPLTEQNKGLKEKKKRKVARQFISFDDDSLLSSSFPSSSGSLSSETNSLNEIKYSSQDYKHSSKLKYSQNLPKMENKISESADVVPQRKLSLERSTYSRYSTEMPETLTPVTQTDIGVLTPISIEIGKEQESPDLSDELVEAPSDISAVLTALEDKNEEERKKLHEKIDSLNKENETLKEQVNKYLSALKLLGKNDNVENLDGDTILPDYKSEANIFQKKLVQVAEMHAELMDFNVHLQQAICEKDALVVRLKNELDILRGPISSDEFISEDVAGSVHIWIPSAYLTGPSSSSHHVYQIFLRAGSDEWNIYRRYAQFYALHKDLKKLDPAVSSFDFPPKKSIGKRDASLVEDRRKRLQVYLRKILSHWPELYHCSSRILLEQHLPFFKDQKENEEKNKRNELTSRRNTDNHYTGL</sequence>
<evidence type="ECO:0008006" key="7">
    <source>
        <dbReference type="Google" id="ProtNLM"/>
    </source>
</evidence>
<dbReference type="InterPro" id="IPR001683">
    <property type="entry name" value="PX_dom"/>
</dbReference>
<dbReference type="PROSITE" id="PS50195">
    <property type="entry name" value="PX"/>
    <property type="match status" value="1"/>
</dbReference>
<dbReference type="Gene3D" id="3.30.1520.10">
    <property type="entry name" value="Phox-like domain"/>
    <property type="match status" value="1"/>
</dbReference>
<dbReference type="GO" id="GO:0035091">
    <property type="term" value="F:phosphatidylinositol binding"/>
    <property type="evidence" value="ECO:0007669"/>
    <property type="project" value="InterPro"/>
</dbReference>
<dbReference type="Pfam" id="PF02759">
    <property type="entry name" value="RUN"/>
    <property type="match status" value="1"/>
</dbReference>
<keyword evidence="1" id="KW-0175">Coiled coil</keyword>
<dbReference type="SMART" id="SM00312">
    <property type="entry name" value="PX"/>
    <property type="match status" value="1"/>
</dbReference>
<evidence type="ECO:0000259" key="3">
    <source>
        <dbReference type="PROSITE" id="PS50195"/>
    </source>
</evidence>
<dbReference type="Pfam" id="PF00787">
    <property type="entry name" value="PX"/>
    <property type="match status" value="1"/>
</dbReference>
<dbReference type="Proteomes" id="UP001431783">
    <property type="component" value="Unassembled WGS sequence"/>
</dbReference>
<dbReference type="SUPFAM" id="SSF140741">
    <property type="entry name" value="RUN domain-like"/>
    <property type="match status" value="1"/>
</dbReference>
<proteinExistence type="predicted"/>
<dbReference type="InterPro" id="IPR037213">
    <property type="entry name" value="Run_dom_sf"/>
</dbReference>
<gene>
    <name evidence="5" type="ORF">WA026_015961</name>
</gene>
<dbReference type="PANTHER" id="PTHR47194:SF3">
    <property type="entry name" value="SORTING NEXIN 29"/>
    <property type="match status" value="1"/>
</dbReference>
<dbReference type="PROSITE" id="PS50826">
    <property type="entry name" value="RUN"/>
    <property type="match status" value="1"/>
</dbReference>
<accession>A0AAW1TZD6</accession>
<comment type="caution">
    <text evidence="5">The sequence shown here is derived from an EMBL/GenBank/DDBJ whole genome shotgun (WGS) entry which is preliminary data.</text>
</comment>